<dbReference type="GO" id="GO:0050686">
    <property type="term" value="P:negative regulation of mRNA processing"/>
    <property type="evidence" value="ECO:0007669"/>
    <property type="project" value="UniProtKB-ARBA"/>
</dbReference>
<keyword evidence="3 4" id="KW-0694">RNA-binding</keyword>
<name>A0A2A2LGK0_9BILA</name>
<feature type="domain" description="RRM" evidence="5">
    <location>
        <begin position="362"/>
        <end position="439"/>
    </location>
</feature>
<evidence type="ECO:0000259" key="5">
    <source>
        <dbReference type="PROSITE" id="PS50102"/>
    </source>
</evidence>
<dbReference type="EMBL" id="LIAE01006781">
    <property type="protein sequence ID" value="PAV85361.1"/>
    <property type="molecule type" value="Genomic_DNA"/>
</dbReference>
<dbReference type="GO" id="GO:1990904">
    <property type="term" value="C:ribonucleoprotein complex"/>
    <property type="evidence" value="ECO:0007669"/>
    <property type="project" value="InterPro"/>
</dbReference>
<keyword evidence="2" id="KW-0677">Repeat</keyword>
<dbReference type="PRINTS" id="PR00961">
    <property type="entry name" value="HUDSXLRNA"/>
</dbReference>
<comment type="similarity">
    <text evidence="1">Belongs to the RRM elav family.</text>
</comment>
<dbReference type="NCBIfam" id="TIGR01661">
    <property type="entry name" value="ELAV_HUD_SF"/>
    <property type="match status" value="1"/>
</dbReference>
<dbReference type="InterPro" id="IPR006548">
    <property type="entry name" value="ELAD_HU_SF"/>
</dbReference>
<accession>A0A2A2LGK0</accession>
<evidence type="ECO:0000256" key="1">
    <source>
        <dbReference type="ARBA" id="ARBA00006266"/>
    </source>
</evidence>
<protein>
    <recommendedName>
        <fullName evidence="5">RRM domain-containing protein</fullName>
    </recommendedName>
</protein>
<evidence type="ECO:0000256" key="4">
    <source>
        <dbReference type="PROSITE-ProRule" id="PRU00176"/>
    </source>
</evidence>
<sequence length="451" mass="48598">MDSTVLAMQNNNLPTKNYVPTQRYCTEPNMEIGESKTNLIINYLPQGMSQEEVRALFASIGEVESCKLVRDKISGNEIVHVFERQKEDMLFFFLDKAYYLVSCDTDRGQTYAMFVNQTQGNRELGYKSATKRREREVSYARPSSDTIRGSNLYVSGIPKSMTLNELEGIFRPYGQIITSRILSDPVTGLSKGVGFVRFDKKNEAEIAIEQLNGTIPSSCTEQITVKFANNPATNTAKNVLQELEAVQQVAAAQSLIPFTLLAGAPAAAAPMRTAIGPIHHAPLTAKYRYSPLAGITAIPGMATAAIASQPTAADYFTSNALLMSQLGALSDVSAAGFALAPTSLTAAYTTPIATTSPDAQGFTVMVSNLAPEADDTLLWQLFAPFGSVISIKIARDMSNKCKGYGFISYASYAEALTAINALNGTQLGCRTLQVTLKTTAAAPQLGAAIIR</sequence>
<dbReference type="SMART" id="SM00360">
    <property type="entry name" value="RRM"/>
    <property type="match status" value="3"/>
</dbReference>
<dbReference type="PROSITE" id="PS50102">
    <property type="entry name" value="RRM"/>
    <property type="match status" value="3"/>
</dbReference>
<reference evidence="6 7" key="1">
    <citation type="journal article" date="2017" name="Curr. Biol.">
        <title>Genome architecture and evolution of a unichromosomal asexual nematode.</title>
        <authorList>
            <person name="Fradin H."/>
            <person name="Zegar C."/>
            <person name="Gutwein M."/>
            <person name="Lucas J."/>
            <person name="Kovtun M."/>
            <person name="Corcoran D."/>
            <person name="Baugh L.R."/>
            <person name="Kiontke K."/>
            <person name="Gunsalus K."/>
            <person name="Fitch D.H."/>
            <person name="Piano F."/>
        </authorList>
    </citation>
    <scope>NUCLEOTIDE SEQUENCE [LARGE SCALE GENOMIC DNA]</scope>
    <source>
        <strain evidence="6">PF1309</strain>
    </source>
</reference>
<comment type="caution">
    <text evidence="6">The sequence shown here is derived from an EMBL/GenBank/DDBJ whole genome shotgun (WGS) entry which is preliminary data.</text>
</comment>
<dbReference type="Pfam" id="PF00076">
    <property type="entry name" value="RRM_1"/>
    <property type="match status" value="3"/>
</dbReference>
<dbReference type="OrthoDB" id="5916671at2759"/>
<dbReference type="AlphaFoldDB" id="A0A2A2LGK0"/>
<dbReference type="InterPro" id="IPR002343">
    <property type="entry name" value="Hud_Sxl_RNA"/>
</dbReference>
<dbReference type="FunFam" id="3.30.70.330:FF:000205">
    <property type="entry name" value="Sex lethal, isoform B"/>
    <property type="match status" value="1"/>
</dbReference>
<evidence type="ECO:0000256" key="2">
    <source>
        <dbReference type="ARBA" id="ARBA00022737"/>
    </source>
</evidence>
<dbReference type="Proteomes" id="UP000218231">
    <property type="component" value="Unassembled WGS sequence"/>
</dbReference>
<evidence type="ECO:0000256" key="3">
    <source>
        <dbReference type="ARBA" id="ARBA00022884"/>
    </source>
</evidence>
<proteinExistence type="inferred from homology"/>
<dbReference type="PANTHER" id="PTHR10352">
    <property type="entry name" value="EUKARYOTIC TRANSLATION INITIATION FACTOR 3 SUBUNIT G"/>
    <property type="match status" value="1"/>
</dbReference>
<gene>
    <name evidence="6" type="ORF">WR25_12787</name>
</gene>
<dbReference type="InterPro" id="IPR000504">
    <property type="entry name" value="RRM_dom"/>
</dbReference>
<dbReference type="Gene3D" id="3.30.70.330">
    <property type="match status" value="3"/>
</dbReference>
<dbReference type="GO" id="GO:0005634">
    <property type="term" value="C:nucleus"/>
    <property type="evidence" value="ECO:0007669"/>
    <property type="project" value="UniProtKB-ARBA"/>
</dbReference>
<dbReference type="CDD" id="cd12652">
    <property type="entry name" value="RRM2_Hu"/>
    <property type="match status" value="1"/>
</dbReference>
<organism evidence="6 7">
    <name type="scientific">Diploscapter pachys</name>
    <dbReference type="NCBI Taxonomy" id="2018661"/>
    <lineage>
        <taxon>Eukaryota</taxon>
        <taxon>Metazoa</taxon>
        <taxon>Ecdysozoa</taxon>
        <taxon>Nematoda</taxon>
        <taxon>Chromadorea</taxon>
        <taxon>Rhabditida</taxon>
        <taxon>Rhabditina</taxon>
        <taxon>Rhabditomorpha</taxon>
        <taxon>Rhabditoidea</taxon>
        <taxon>Rhabditidae</taxon>
        <taxon>Diploscapter</taxon>
    </lineage>
</organism>
<keyword evidence="7" id="KW-1185">Reference proteome</keyword>
<dbReference type="GO" id="GO:0008266">
    <property type="term" value="F:poly(U) RNA binding"/>
    <property type="evidence" value="ECO:0007669"/>
    <property type="project" value="UniProtKB-ARBA"/>
</dbReference>
<evidence type="ECO:0000313" key="6">
    <source>
        <dbReference type="EMBL" id="PAV85361.1"/>
    </source>
</evidence>
<dbReference type="STRING" id="2018661.A0A2A2LGK0"/>
<feature type="domain" description="RRM" evidence="5">
    <location>
        <begin position="150"/>
        <end position="230"/>
    </location>
</feature>
<dbReference type="InterPro" id="IPR012677">
    <property type="entry name" value="Nucleotide-bd_a/b_plait_sf"/>
</dbReference>
<feature type="domain" description="RRM" evidence="5">
    <location>
        <begin position="37"/>
        <end position="142"/>
    </location>
</feature>
<evidence type="ECO:0000313" key="7">
    <source>
        <dbReference type="Proteomes" id="UP000218231"/>
    </source>
</evidence>
<dbReference type="SUPFAM" id="SSF54928">
    <property type="entry name" value="RNA-binding domain, RBD"/>
    <property type="match status" value="3"/>
</dbReference>
<dbReference type="InterPro" id="IPR035979">
    <property type="entry name" value="RBD_domain_sf"/>
</dbReference>